<dbReference type="AlphaFoldDB" id="A0A7X2HSF8"/>
<dbReference type="Proteomes" id="UP000441032">
    <property type="component" value="Unassembled WGS sequence"/>
</dbReference>
<dbReference type="InterPro" id="IPR001763">
    <property type="entry name" value="Rhodanese-like_dom"/>
</dbReference>
<proteinExistence type="predicted"/>
<dbReference type="PROSITE" id="PS50206">
    <property type="entry name" value="RHODANESE_3"/>
    <property type="match status" value="1"/>
</dbReference>
<gene>
    <name evidence="2" type="primary">chrE</name>
    <name evidence="2" type="ORF">GJQ57_22525</name>
</gene>
<dbReference type="NCBIfam" id="NF033833">
    <property type="entry name" value="rhodan_ChrE"/>
    <property type="match status" value="1"/>
</dbReference>
<dbReference type="RefSeq" id="WP_154208856.1">
    <property type="nucleotide sequence ID" value="NZ_WJYN01000013.1"/>
</dbReference>
<dbReference type="EMBL" id="WJYN01000013">
    <property type="protein sequence ID" value="MRT01430.1"/>
    <property type="molecule type" value="Genomic_DNA"/>
</dbReference>
<sequence>MPKAISSIELVAVMQGPVHPQLIDVRRKAAFDASGKMIIGANWRDPDDIENWIASVEAGRPVVVYCAHGHQVSQGCAARLEAAGHGAVFLAGGIEQWAADNYPTISKS</sequence>
<dbReference type="Gene3D" id="3.40.250.10">
    <property type="entry name" value="Rhodanese-like domain"/>
    <property type="match status" value="1"/>
</dbReference>
<protein>
    <submittedName>
        <fullName evidence="2">Rhodanese family chromate resistance protein ChrE</fullName>
    </submittedName>
</protein>
<name>A0A7X2HSF8_RALPI</name>
<comment type="caution">
    <text evidence="2">The sequence shown here is derived from an EMBL/GenBank/DDBJ whole genome shotgun (WGS) entry which is preliminary data.</text>
</comment>
<evidence type="ECO:0000313" key="3">
    <source>
        <dbReference type="Proteomes" id="UP000441032"/>
    </source>
</evidence>
<organism evidence="2 3">
    <name type="scientific">Ralstonia pickettii</name>
    <name type="common">Burkholderia pickettii</name>
    <dbReference type="NCBI Taxonomy" id="329"/>
    <lineage>
        <taxon>Bacteria</taxon>
        <taxon>Pseudomonadati</taxon>
        <taxon>Pseudomonadota</taxon>
        <taxon>Betaproteobacteria</taxon>
        <taxon>Burkholderiales</taxon>
        <taxon>Burkholderiaceae</taxon>
        <taxon>Ralstonia</taxon>
    </lineage>
</organism>
<dbReference type="SUPFAM" id="SSF52821">
    <property type="entry name" value="Rhodanese/Cell cycle control phosphatase"/>
    <property type="match status" value="1"/>
</dbReference>
<dbReference type="SMART" id="SM00450">
    <property type="entry name" value="RHOD"/>
    <property type="match status" value="1"/>
</dbReference>
<reference evidence="2 3" key="1">
    <citation type="submission" date="2019-11" db="EMBL/GenBank/DDBJ databases">
        <title>Phenotypic characterization of an OXA-22 and OXA-60 co-producing Ralstonia pickettii clinical strain.</title>
        <authorList>
            <person name="He F."/>
        </authorList>
    </citation>
    <scope>NUCLEOTIDE SEQUENCE [LARGE SCALE GENOMIC DNA]</scope>
    <source>
        <strain evidence="2 3">PSLESD1</strain>
    </source>
</reference>
<evidence type="ECO:0000259" key="1">
    <source>
        <dbReference type="PROSITE" id="PS50206"/>
    </source>
</evidence>
<dbReference type="Pfam" id="PF00581">
    <property type="entry name" value="Rhodanese"/>
    <property type="match status" value="1"/>
</dbReference>
<dbReference type="InterPro" id="IPR036873">
    <property type="entry name" value="Rhodanese-like_dom_sf"/>
</dbReference>
<evidence type="ECO:0000313" key="2">
    <source>
        <dbReference type="EMBL" id="MRT01430.1"/>
    </source>
</evidence>
<feature type="domain" description="Rhodanese" evidence="1">
    <location>
        <begin position="16"/>
        <end position="106"/>
    </location>
</feature>
<accession>A0A7X2HSF8</accession>